<feature type="transmembrane region" description="Helical" evidence="1">
    <location>
        <begin position="139"/>
        <end position="157"/>
    </location>
</feature>
<protein>
    <submittedName>
        <fullName evidence="2">Uncharacterized protein</fullName>
    </submittedName>
</protein>
<dbReference type="RefSeq" id="WP_209680850.1">
    <property type="nucleotide sequence ID" value="NZ_JAGIOI010000001.1"/>
</dbReference>
<proteinExistence type="predicted"/>
<dbReference type="EMBL" id="JAGIOI010000001">
    <property type="protein sequence ID" value="MBP2413499.1"/>
    <property type="molecule type" value="Genomic_DNA"/>
</dbReference>
<keyword evidence="1" id="KW-0812">Transmembrane</keyword>
<reference evidence="2 3" key="1">
    <citation type="submission" date="2021-03" db="EMBL/GenBank/DDBJ databases">
        <title>Sequencing the genomes of 1000 actinobacteria strains.</title>
        <authorList>
            <person name="Klenk H.-P."/>
        </authorList>
    </citation>
    <scope>NUCLEOTIDE SEQUENCE [LARGE SCALE GENOMIC DNA]</scope>
    <source>
        <strain evidence="2 3">DSM 16005</strain>
    </source>
</reference>
<keyword evidence="1" id="KW-1133">Transmembrane helix</keyword>
<comment type="caution">
    <text evidence="2">The sequence shown here is derived from an EMBL/GenBank/DDBJ whole genome shotgun (WGS) entry which is preliminary data.</text>
</comment>
<feature type="transmembrane region" description="Helical" evidence="1">
    <location>
        <begin position="169"/>
        <end position="188"/>
    </location>
</feature>
<evidence type="ECO:0000313" key="2">
    <source>
        <dbReference type="EMBL" id="MBP2413499.1"/>
    </source>
</evidence>
<gene>
    <name evidence="2" type="ORF">JOF48_002298</name>
</gene>
<accession>A0ABS4YXH1</accession>
<dbReference type="Proteomes" id="UP000711614">
    <property type="component" value="Unassembled WGS sequence"/>
</dbReference>
<sequence>MTERTSETQEIVDLTQVNKLFQATRGDERDADWARTVEGRLMLDGVKLSDATDALLALLPVLEDAHEPAKDLFGDPVLWAREQQERWHESGIQAYERPELLSAGRFLHYTFFGAFWVTVAMAIVTLFSDGWTTNLRWTMFSLPLVISAAAIGVQQVWSKAARTSAHVTAVIWTAAFIIGVAFAAAGLATVIDGSAGTGSALWYLTPAPIYALLYWVSGIVLKDTTKRPQRYSSDAGEPTEGEWIRQLGEHLRLRNDLSDRQIRVIIDETCAYAKEAGTSLNGEFGTSESYAASFAPNTAYRARRAAWGWTAGSSLVAALLTFSIINADSPLTWQAAIFALLLTGTLYYMVQSWQQAAKR</sequence>
<keyword evidence="3" id="KW-1185">Reference proteome</keyword>
<organism evidence="2 3">
    <name type="scientific">Arthrobacter stackebrandtii</name>
    <dbReference type="NCBI Taxonomy" id="272161"/>
    <lineage>
        <taxon>Bacteria</taxon>
        <taxon>Bacillati</taxon>
        <taxon>Actinomycetota</taxon>
        <taxon>Actinomycetes</taxon>
        <taxon>Micrococcales</taxon>
        <taxon>Micrococcaceae</taxon>
        <taxon>Arthrobacter</taxon>
    </lineage>
</organism>
<feature type="transmembrane region" description="Helical" evidence="1">
    <location>
        <begin position="306"/>
        <end position="325"/>
    </location>
</feature>
<feature type="transmembrane region" description="Helical" evidence="1">
    <location>
        <begin position="106"/>
        <end position="127"/>
    </location>
</feature>
<feature type="transmembrane region" description="Helical" evidence="1">
    <location>
        <begin position="200"/>
        <end position="221"/>
    </location>
</feature>
<keyword evidence="1" id="KW-0472">Membrane</keyword>
<evidence type="ECO:0000256" key="1">
    <source>
        <dbReference type="SAM" id="Phobius"/>
    </source>
</evidence>
<feature type="transmembrane region" description="Helical" evidence="1">
    <location>
        <begin position="331"/>
        <end position="350"/>
    </location>
</feature>
<evidence type="ECO:0000313" key="3">
    <source>
        <dbReference type="Proteomes" id="UP000711614"/>
    </source>
</evidence>
<name>A0ABS4YXH1_9MICC</name>